<dbReference type="InterPro" id="IPR001107">
    <property type="entry name" value="Band_7"/>
</dbReference>
<dbReference type="SUPFAM" id="SSF117892">
    <property type="entry name" value="Band 7/SPFH domain"/>
    <property type="match status" value="1"/>
</dbReference>
<dbReference type="Pfam" id="PF01145">
    <property type="entry name" value="Band_7"/>
    <property type="match status" value="1"/>
</dbReference>
<dbReference type="Proteomes" id="UP000050795">
    <property type="component" value="Unassembled WGS sequence"/>
</dbReference>
<protein>
    <submittedName>
        <fullName evidence="3">PHB domain-containing protein</fullName>
    </submittedName>
</protein>
<dbReference type="Gene3D" id="6.10.250.2090">
    <property type="match status" value="1"/>
</dbReference>
<organism evidence="2 3">
    <name type="scientific">Trichobilharzia regenti</name>
    <name type="common">Nasal bird schistosome</name>
    <dbReference type="NCBI Taxonomy" id="157069"/>
    <lineage>
        <taxon>Eukaryota</taxon>
        <taxon>Metazoa</taxon>
        <taxon>Spiralia</taxon>
        <taxon>Lophotrochozoa</taxon>
        <taxon>Platyhelminthes</taxon>
        <taxon>Trematoda</taxon>
        <taxon>Digenea</taxon>
        <taxon>Strigeidida</taxon>
        <taxon>Schistosomatoidea</taxon>
        <taxon>Schistosomatidae</taxon>
        <taxon>Trichobilharzia</taxon>
    </lineage>
</organism>
<dbReference type="FunFam" id="3.30.479.30:FF:000004">
    <property type="entry name" value="Putative membrane protease family, stomatin"/>
    <property type="match status" value="1"/>
</dbReference>
<reference evidence="3" key="2">
    <citation type="submission" date="2023-11" db="UniProtKB">
        <authorList>
            <consortium name="WormBaseParasite"/>
        </authorList>
    </citation>
    <scope>IDENTIFICATION</scope>
</reference>
<dbReference type="PANTHER" id="PTHR10264">
    <property type="entry name" value="BAND 7 PROTEIN-RELATED"/>
    <property type="match status" value="1"/>
</dbReference>
<reference evidence="2" key="1">
    <citation type="submission" date="2022-06" db="EMBL/GenBank/DDBJ databases">
        <authorList>
            <person name="Berger JAMES D."/>
            <person name="Berger JAMES D."/>
        </authorList>
    </citation>
    <scope>NUCLEOTIDE SEQUENCE [LARGE SCALE GENOMIC DNA]</scope>
</reference>
<dbReference type="AlphaFoldDB" id="A0A183VXK9"/>
<dbReference type="GO" id="GO:0009898">
    <property type="term" value="C:cytoplasmic side of plasma membrane"/>
    <property type="evidence" value="ECO:0007669"/>
    <property type="project" value="UniProtKB-ARBA"/>
</dbReference>
<dbReference type="SMART" id="SM00244">
    <property type="entry name" value="PHB"/>
    <property type="match status" value="1"/>
</dbReference>
<sequence>MSISRELSNVEVVNIEQPSRKKREGQWEPEEEGIGFGGGLLLALLVILLICTFPITIFFAIRTVKTYERAVILRFGKLKRSGGKYVLGAGLQFVMPCADQMISIDLRTQTVNIPPQEILTSDAVTVTVDAIVFMRVIEPAAALLRVENAKRSAELLAVSSLRSVLGTYELSELLTNRDQIDEKLANLLDEATGDWGIKVERVEIKDVSLPQDMQRAMAAEAQAVRAAKAKVIAAQGELDASTTLRKAAEEMTLSPAAIQLRYLQTLATIATEQNSTIIFPLPMELFQNVLSKKHA</sequence>
<name>A0A183VXK9_TRIRE</name>
<proteinExistence type="inferred from homology"/>
<dbReference type="InterPro" id="IPR036013">
    <property type="entry name" value="Band_7/SPFH_dom_sf"/>
</dbReference>
<dbReference type="InterPro" id="IPR043202">
    <property type="entry name" value="Band-7_stomatin-like"/>
</dbReference>
<dbReference type="Gene3D" id="3.30.479.30">
    <property type="entry name" value="Band 7 domain"/>
    <property type="match status" value="1"/>
</dbReference>
<dbReference type="PRINTS" id="PR00721">
    <property type="entry name" value="STOMATIN"/>
</dbReference>
<dbReference type="WBParaSite" id="TREG1_121190.1">
    <property type="protein sequence ID" value="TREG1_121190.1"/>
    <property type="gene ID" value="TREG1_121190"/>
</dbReference>
<keyword evidence="2" id="KW-1185">Reference proteome</keyword>
<evidence type="ECO:0000313" key="2">
    <source>
        <dbReference type="Proteomes" id="UP000050795"/>
    </source>
</evidence>
<evidence type="ECO:0000256" key="1">
    <source>
        <dbReference type="ARBA" id="ARBA00008164"/>
    </source>
</evidence>
<comment type="similarity">
    <text evidence="1">Belongs to the band 7/mec-2 family.</text>
</comment>
<dbReference type="PANTHER" id="PTHR10264:SF19">
    <property type="entry name" value="AT06885P-RELATED"/>
    <property type="match status" value="1"/>
</dbReference>
<evidence type="ECO:0000313" key="3">
    <source>
        <dbReference type="WBParaSite" id="TREG1_121190.1"/>
    </source>
</evidence>
<dbReference type="InterPro" id="IPR001972">
    <property type="entry name" value="Stomatin_HflK_fam"/>
</dbReference>
<dbReference type="OrthoDB" id="2105077at2759"/>
<accession>A0A183VXK9</accession>